<evidence type="ECO:0000313" key="1">
    <source>
        <dbReference type="EMBL" id="SPP27425.1"/>
    </source>
</evidence>
<dbReference type="AlphaFoldDB" id="A0A2X0QUV5"/>
<proteinExistence type="predicted"/>
<accession>A0A2X0QUV5</accession>
<reference evidence="2" key="1">
    <citation type="submission" date="2018-04" db="EMBL/GenBank/DDBJ databases">
        <authorList>
            <person name="Illikoud N."/>
        </authorList>
    </citation>
    <scope>NUCLEOTIDE SEQUENCE [LARGE SCALE GENOMIC DNA]</scope>
</reference>
<name>A0A2X0QUV5_BROTH</name>
<sequence length="86" mass="10487">MFIIDMKKDDYQFLMEVSPTIFEGFIQDIKVEEDKFRLYFENYASYDKFDTNYNCAIVHFGMINQDFLNETGERMQRIYDLMIYAD</sequence>
<dbReference type="RefSeq" id="WP_029092543.1">
    <property type="nucleotide sequence ID" value="NZ_CBCPHX010000001.1"/>
</dbReference>
<protein>
    <submittedName>
        <fullName evidence="1">Uncharacterized protein</fullName>
    </submittedName>
</protein>
<dbReference type="EMBL" id="OUNC01000006">
    <property type="protein sequence ID" value="SPP27425.1"/>
    <property type="molecule type" value="Genomic_DNA"/>
</dbReference>
<gene>
    <name evidence="1" type="ORF">BTBSAS_140057</name>
</gene>
<organism evidence="1 2">
    <name type="scientific">Brochothrix thermosphacta</name>
    <name type="common">Microbacterium thermosphactum</name>
    <dbReference type="NCBI Taxonomy" id="2756"/>
    <lineage>
        <taxon>Bacteria</taxon>
        <taxon>Bacillati</taxon>
        <taxon>Bacillota</taxon>
        <taxon>Bacilli</taxon>
        <taxon>Bacillales</taxon>
        <taxon>Listeriaceae</taxon>
        <taxon>Brochothrix</taxon>
    </lineage>
</organism>
<evidence type="ECO:0000313" key="2">
    <source>
        <dbReference type="Proteomes" id="UP000270190"/>
    </source>
</evidence>
<dbReference type="Proteomes" id="UP000270190">
    <property type="component" value="Unassembled WGS sequence"/>
</dbReference>